<evidence type="ECO:0000313" key="15">
    <source>
        <dbReference type="Proteomes" id="UP000024836"/>
    </source>
</evidence>
<keyword evidence="7" id="KW-0175">Coiled coil</keyword>
<dbReference type="Pfam" id="PF21082">
    <property type="entry name" value="MS_channel_3rd"/>
    <property type="match status" value="1"/>
</dbReference>
<dbReference type="SUPFAM" id="SSF50182">
    <property type="entry name" value="Sm-like ribonucleoproteins"/>
    <property type="match status" value="1"/>
</dbReference>
<dbReference type="SUPFAM" id="SSF82689">
    <property type="entry name" value="Mechanosensitive channel protein MscS (YggB), C-terminal domain"/>
    <property type="match status" value="1"/>
</dbReference>
<feature type="domain" description="Mechanosensitive ion channel MscS" evidence="11">
    <location>
        <begin position="610"/>
        <end position="677"/>
    </location>
</feature>
<evidence type="ECO:0000256" key="5">
    <source>
        <dbReference type="ARBA" id="ARBA00022989"/>
    </source>
</evidence>
<evidence type="ECO:0000256" key="8">
    <source>
        <dbReference type="SAM" id="MobiDB-lite"/>
    </source>
</evidence>
<dbReference type="PANTHER" id="PTHR30347">
    <property type="entry name" value="POTASSIUM CHANNEL RELATED"/>
    <property type="match status" value="1"/>
</dbReference>
<keyword evidence="5 9" id="KW-1133">Transmembrane helix</keyword>
<dbReference type="Gene3D" id="2.30.30.60">
    <property type="match status" value="1"/>
</dbReference>
<dbReference type="Pfam" id="PF00924">
    <property type="entry name" value="MS_channel_2nd"/>
    <property type="match status" value="1"/>
</dbReference>
<protein>
    <submittedName>
        <fullName evidence="14">Mechanosensitive ion channel protein MscS</fullName>
    </submittedName>
</protein>
<comment type="subcellular location">
    <subcellularLocation>
        <location evidence="1">Cell membrane</location>
        <topology evidence="1">Multi-pass membrane protein</topology>
    </subcellularLocation>
</comment>
<dbReference type="GO" id="GO:0005886">
    <property type="term" value="C:plasma membrane"/>
    <property type="evidence" value="ECO:0007669"/>
    <property type="project" value="UniProtKB-SubCell"/>
</dbReference>
<sequence length="817" mass="88201">MTHFLRLCFTVLCLSLWAAAPGQAQVADVSGAGSEQAAPTQADQTVDYVTWTATAERAEEAILAARASNLALEQLREELAGWRSLFLEAQDANATRIATLNEQIAVLGAAPEDGASEAPEITARRAQLTAQLDVLQAPVLTAEEAYRRADGLIGEIDSIIRARQADELLQLGPTPLNPVHWPKALGALTGSVRLAVLEAVDAMAAPDFWSNLRGNLPAVLFYLALAGVLLLRGRVWMINLTTRLSQKSTQRGVAVYAGVLSIGQIILPLMGLMALLEAFYSAELLGLRGARIAGLIPGAGIILLVGLWLAGRLFPRISFRKPMFTLSEARMDEARRETGGLAGVAALWYILQRLADFDEYEPAELAVLNLPLLIIAGILMFRIAQILTIHVRNETDAENTHPYRDNIIQLVARAVMIVAFVGPILGAIGYYQAAVFVTYPAIHSLALLGFVAALQRFVYDAYGWLMGEGEGVQDALMPVLIGFVLFLAAMPVLALIWGVRVADLTELWTRFTEGFQLGDTRLSPSDFLTFAIIFAALYFLTRLFQGALRATILPKTGIDKGGQNAIVSGTGYFGIFLAAIIAITATGIDLSSVAIVAGALSVGIGFGLQNIVSNFVSGIILLIERPVSEGDWIEVGGVMGTVRDISVRSTRVETFDRTDVIVPNTDLISGMVTNFTRSNVTGRIILKVGVAYGTDTRKVHGLLEEIAQSHPIVIVNPPPHVSFAGFGADSLDFEVRCVLSDINFGLTVRSELNHEIARRFAEEGIEIPFAQRDIWLRNPEALRGEQAPAPDAAAPAPQPTMPPNLPSDFREDPDGDR</sequence>
<feature type="transmembrane region" description="Helical" evidence="9">
    <location>
        <begin position="594"/>
        <end position="623"/>
    </location>
</feature>
<feature type="transmembrane region" description="Helical" evidence="9">
    <location>
        <begin position="214"/>
        <end position="232"/>
    </location>
</feature>
<dbReference type="InterPro" id="IPR011066">
    <property type="entry name" value="MscS_channel_C_sf"/>
</dbReference>
<dbReference type="GO" id="GO:0008381">
    <property type="term" value="F:mechanosensitive monoatomic ion channel activity"/>
    <property type="evidence" value="ECO:0007669"/>
    <property type="project" value="UniProtKB-ARBA"/>
</dbReference>
<feature type="signal peptide" evidence="10">
    <location>
        <begin position="1"/>
        <end position="24"/>
    </location>
</feature>
<evidence type="ECO:0000259" key="12">
    <source>
        <dbReference type="Pfam" id="PF12607"/>
    </source>
</evidence>
<feature type="transmembrane region" description="Helical" evidence="9">
    <location>
        <begin position="334"/>
        <end position="351"/>
    </location>
</feature>
<feature type="transmembrane region" description="Helical" evidence="9">
    <location>
        <begin position="565"/>
        <end position="588"/>
    </location>
</feature>
<evidence type="ECO:0000256" key="2">
    <source>
        <dbReference type="ARBA" id="ARBA00008017"/>
    </source>
</evidence>
<dbReference type="InterPro" id="IPR011014">
    <property type="entry name" value="MscS_channel_TM-2"/>
</dbReference>
<dbReference type="STRING" id="1461693.ATO10_10595"/>
<dbReference type="InterPro" id="IPR023408">
    <property type="entry name" value="MscS_beta-dom_sf"/>
</dbReference>
<evidence type="ECO:0000256" key="3">
    <source>
        <dbReference type="ARBA" id="ARBA00022475"/>
    </source>
</evidence>
<dbReference type="InterPro" id="IPR052702">
    <property type="entry name" value="MscS-like_channel"/>
</dbReference>
<dbReference type="RefSeq" id="WP_051598085.1">
    <property type="nucleotide sequence ID" value="NZ_AQQY01000006.1"/>
</dbReference>
<feature type="domain" description="DUF3772" evidence="12">
    <location>
        <begin position="141"/>
        <end position="188"/>
    </location>
</feature>
<dbReference type="EMBL" id="AQQY01000006">
    <property type="protein sequence ID" value="KCV81788.1"/>
    <property type="molecule type" value="Genomic_DNA"/>
</dbReference>
<dbReference type="PROSITE" id="PS01246">
    <property type="entry name" value="UPF0003"/>
    <property type="match status" value="1"/>
</dbReference>
<keyword evidence="15" id="KW-1185">Reference proteome</keyword>
<feature type="transmembrane region" description="Helical" evidence="9">
    <location>
        <begin position="292"/>
        <end position="314"/>
    </location>
</feature>
<name>A0A058ZJR9_9RHOB</name>
<dbReference type="PATRIC" id="fig|1461693.3.peg.2146"/>
<dbReference type="InterPro" id="IPR006686">
    <property type="entry name" value="MscS_channel_CS"/>
</dbReference>
<dbReference type="OrthoDB" id="9799209at2"/>
<proteinExistence type="inferred from homology"/>
<feature type="transmembrane region" description="Helical" evidence="9">
    <location>
        <begin position="475"/>
        <end position="499"/>
    </location>
</feature>
<comment type="caution">
    <text evidence="14">The sequence shown here is derived from an EMBL/GenBank/DDBJ whole genome shotgun (WGS) entry which is preliminary data.</text>
</comment>
<evidence type="ECO:0000256" key="10">
    <source>
        <dbReference type="SAM" id="SignalP"/>
    </source>
</evidence>
<feature type="transmembrane region" description="Helical" evidence="9">
    <location>
        <begin position="437"/>
        <end position="454"/>
    </location>
</feature>
<evidence type="ECO:0000256" key="4">
    <source>
        <dbReference type="ARBA" id="ARBA00022692"/>
    </source>
</evidence>
<accession>A0A058ZJR9</accession>
<feature type="coiled-coil region" evidence="7">
    <location>
        <begin position="55"/>
        <end position="92"/>
    </location>
</feature>
<feature type="compositionally biased region" description="Pro residues" evidence="8">
    <location>
        <begin position="796"/>
        <end position="805"/>
    </location>
</feature>
<dbReference type="PANTHER" id="PTHR30347:SF1">
    <property type="entry name" value="MECHANOSENSITIVE CHANNEL MSCK"/>
    <property type="match status" value="1"/>
</dbReference>
<evidence type="ECO:0000256" key="1">
    <source>
        <dbReference type="ARBA" id="ARBA00004651"/>
    </source>
</evidence>
<dbReference type="Gene3D" id="1.10.287.1260">
    <property type="match status" value="1"/>
</dbReference>
<feature type="domain" description="Mechanosensitive ion channel MscS C-terminal" evidence="13">
    <location>
        <begin position="686"/>
        <end position="767"/>
    </location>
</feature>
<dbReference type="Pfam" id="PF12607">
    <property type="entry name" value="DUF3772"/>
    <property type="match status" value="1"/>
</dbReference>
<keyword evidence="3" id="KW-1003">Cell membrane</keyword>
<evidence type="ECO:0000256" key="9">
    <source>
        <dbReference type="SAM" id="Phobius"/>
    </source>
</evidence>
<feature type="transmembrane region" description="Helical" evidence="9">
    <location>
        <begin position="371"/>
        <end position="389"/>
    </location>
</feature>
<comment type="similarity">
    <text evidence="2">Belongs to the MscS (TC 1.A.23) family.</text>
</comment>
<evidence type="ECO:0000259" key="11">
    <source>
        <dbReference type="Pfam" id="PF00924"/>
    </source>
</evidence>
<dbReference type="SUPFAM" id="SSF82861">
    <property type="entry name" value="Mechanosensitive channel protein MscS (YggB), transmembrane region"/>
    <property type="match status" value="1"/>
</dbReference>
<dbReference type="InterPro" id="IPR006685">
    <property type="entry name" value="MscS_channel_2nd"/>
</dbReference>
<feature type="compositionally biased region" description="Basic and acidic residues" evidence="8">
    <location>
        <begin position="808"/>
        <end position="817"/>
    </location>
</feature>
<feature type="transmembrane region" description="Helical" evidence="9">
    <location>
        <begin position="253"/>
        <end position="280"/>
    </location>
</feature>
<dbReference type="InterPro" id="IPR010920">
    <property type="entry name" value="LSM_dom_sf"/>
</dbReference>
<dbReference type="Gene3D" id="3.30.70.100">
    <property type="match status" value="1"/>
</dbReference>
<evidence type="ECO:0000313" key="14">
    <source>
        <dbReference type="EMBL" id="KCV81788.1"/>
    </source>
</evidence>
<dbReference type="InterPro" id="IPR022249">
    <property type="entry name" value="DUF3772"/>
</dbReference>
<feature type="transmembrane region" description="Helical" evidence="9">
    <location>
        <begin position="410"/>
        <end position="431"/>
    </location>
</feature>
<dbReference type="Proteomes" id="UP000024836">
    <property type="component" value="Unassembled WGS sequence"/>
</dbReference>
<feature type="chain" id="PRO_5001572235" evidence="10">
    <location>
        <begin position="25"/>
        <end position="817"/>
    </location>
</feature>
<dbReference type="eggNOG" id="COG3264">
    <property type="taxonomic scope" value="Bacteria"/>
</dbReference>
<dbReference type="InterPro" id="IPR049278">
    <property type="entry name" value="MS_channel_C"/>
</dbReference>
<evidence type="ECO:0000259" key="13">
    <source>
        <dbReference type="Pfam" id="PF21082"/>
    </source>
</evidence>
<feature type="transmembrane region" description="Helical" evidence="9">
    <location>
        <begin position="527"/>
        <end position="544"/>
    </location>
</feature>
<evidence type="ECO:0000256" key="6">
    <source>
        <dbReference type="ARBA" id="ARBA00023136"/>
    </source>
</evidence>
<keyword evidence="10" id="KW-0732">Signal</keyword>
<keyword evidence="6 9" id="KW-0472">Membrane</keyword>
<organism evidence="14 15">
    <name type="scientific">Actibacterium atlanticum</name>
    <dbReference type="NCBI Taxonomy" id="1461693"/>
    <lineage>
        <taxon>Bacteria</taxon>
        <taxon>Pseudomonadati</taxon>
        <taxon>Pseudomonadota</taxon>
        <taxon>Alphaproteobacteria</taxon>
        <taxon>Rhodobacterales</taxon>
        <taxon>Roseobacteraceae</taxon>
        <taxon>Actibacterium</taxon>
    </lineage>
</organism>
<dbReference type="AlphaFoldDB" id="A0A058ZJR9"/>
<reference evidence="14 15" key="1">
    <citation type="submission" date="2013-04" db="EMBL/GenBank/DDBJ databases">
        <title>Shimia sp. 22II-S11-Z10 Genome Sequencing.</title>
        <authorList>
            <person name="Lai Q."/>
            <person name="Li G."/>
            <person name="Shao Z."/>
        </authorList>
    </citation>
    <scope>NUCLEOTIDE SEQUENCE [LARGE SCALE GENOMIC DNA]</scope>
    <source>
        <strain evidence="15">22II-S11-Z10</strain>
    </source>
</reference>
<feature type="region of interest" description="Disordered" evidence="8">
    <location>
        <begin position="780"/>
        <end position="817"/>
    </location>
</feature>
<gene>
    <name evidence="14" type="ORF">ATO10_10595</name>
</gene>
<evidence type="ECO:0000256" key="7">
    <source>
        <dbReference type="SAM" id="Coils"/>
    </source>
</evidence>
<keyword evidence="4 9" id="KW-0812">Transmembrane</keyword>